<feature type="compositionally biased region" description="Polar residues" evidence="1">
    <location>
        <begin position="338"/>
        <end position="358"/>
    </location>
</feature>
<feature type="compositionally biased region" description="Low complexity" evidence="1">
    <location>
        <begin position="949"/>
        <end position="976"/>
    </location>
</feature>
<dbReference type="Gene3D" id="1.25.10.10">
    <property type="entry name" value="Leucine-rich Repeat Variant"/>
    <property type="match status" value="1"/>
</dbReference>
<feature type="region of interest" description="Disordered" evidence="1">
    <location>
        <begin position="811"/>
        <end position="848"/>
    </location>
</feature>
<dbReference type="SUPFAM" id="SSF48371">
    <property type="entry name" value="ARM repeat"/>
    <property type="match status" value="1"/>
</dbReference>
<feature type="compositionally biased region" description="Low complexity" evidence="1">
    <location>
        <begin position="420"/>
        <end position="472"/>
    </location>
</feature>
<feature type="compositionally biased region" description="Basic residues" evidence="1">
    <location>
        <begin position="222"/>
        <end position="237"/>
    </location>
</feature>
<dbReference type="InterPro" id="IPR016024">
    <property type="entry name" value="ARM-type_fold"/>
</dbReference>
<feature type="region of interest" description="Disordered" evidence="1">
    <location>
        <begin position="511"/>
        <end position="755"/>
    </location>
</feature>
<feature type="region of interest" description="Disordered" evidence="1">
    <location>
        <begin position="949"/>
        <end position="1046"/>
    </location>
</feature>
<protein>
    <submittedName>
        <fullName evidence="2">Uncharacterized protein</fullName>
    </submittedName>
</protein>
<feature type="compositionally biased region" description="Polar residues" evidence="1">
    <location>
        <begin position="827"/>
        <end position="842"/>
    </location>
</feature>
<feature type="region of interest" description="Disordered" evidence="1">
    <location>
        <begin position="325"/>
        <end position="472"/>
    </location>
</feature>
<feature type="compositionally biased region" description="Low complexity" evidence="1">
    <location>
        <begin position="1003"/>
        <end position="1016"/>
    </location>
</feature>
<proteinExistence type="predicted"/>
<name>A0ABR2KLK9_9EUKA</name>
<feature type="region of interest" description="Disordered" evidence="1">
    <location>
        <begin position="217"/>
        <end position="243"/>
    </location>
</feature>
<feature type="compositionally biased region" description="Low complexity" evidence="1">
    <location>
        <begin position="1232"/>
        <end position="1249"/>
    </location>
</feature>
<dbReference type="EMBL" id="JAPFFF010000004">
    <property type="protein sequence ID" value="KAK8892019.1"/>
    <property type="molecule type" value="Genomic_DNA"/>
</dbReference>
<reference evidence="2 3" key="1">
    <citation type="submission" date="2024-04" db="EMBL/GenBank/DDBJ databases">
        <title>Tritrichomonas musculus Genome.</title>
        <authorList>
            <person name="Alves-Ferreira E."/>
            <person name="Grigg M."/>
            <person name="Lorenzi H."/>
            <person name="Galac M."/>
        </authorList>
    </citation>
    <scope>NUCLEOTIDE SEQUENCE [LARGE SCALE GENOMIC DNA]</scope>
    <source>
        <strain evidence="2 3">EAF2021</strain>
    </source>
</reference>
<organism evidence="2 3">
    <name type="scientific">Tritrichomonas musculus</name>
    <dbReference type="NCBI Taxonomy" id="1915356"/>
    <lineage>
        <taxon>Eukaryota</taxon>
        <taxon>Metamonada</taxon>
        <taxon>Parabasalia</taxon>
        <taxon>Tritrichomonadida</taxon>
        <taxon>Tritrichomonadidae</taxon>
        <taxon>Tritrichomonas</taxon>
    </lineage>
</organism>
<feature type="region of interest" description="Disordered" evidence="1">
    <location>
        <begin position="1227"/>
        <end position="1249"/>
    </location>
</feature>
<feature type="compositionally biased region" description="Low complexity" evidence="1">
    <location>
        <begin position="325"/>
        <end position="337"/>
    </location>
</feature>
<keyword evidence="3" id="KW-1185">Reference proteome</keyword>
<sequence>MCDSFILAYLSSTDASQIARGISIVEEKLGESNQFQPEDAVQVFPLLIPLLMHIHYKVRKNAFYLFLSILNRFSDYLDSTSDSVPNCLASLICVDEEIAECAHQALEFLFDLDDPKYWWPYCEKVLFNSKSTPQRIKLMFMLYNHVDEIPVLPLIKLLDDPIFTIQKMAYSMLQFNDQDMLQTELEKYRTLLGLEINPYELDLTPKQREKYLQMQEMMKSKKDQRKPARTVRRSRRARATDDMLETRRQAAEEAIQDEMMLQNERNFQSANNHKVHSRFVSKESPKNSNMNYSSPMHKRTKHGYMSYDNYHLSPNVTLNPNFNLDPNPNPEENQNLDFNNNFSQNGMYDQNYGNYYGSNQPNFNPNYNDRNNNQQYQSFNQSPNRFGSNQNPNNFNNNNFNNNNNRTPQMNRNSFGNNTSSNSPNNLFNRSNSNANNMNNSGNNGLFNRSNNSANNMSNSGNNSYFNRSNNPNNMNNANNNNFNRSNGMINSSNNGLFNRPNNNSFNNMNNSNSNGLFNRSNGNTNNMNTPNNGLFNKSNSNANNMNNANNSGLFNRSNNNANNMNNSNNNGSFNRSNNMNNSSNGLFNRSNNNSNNMMNNGQYNRSNNNDGNNSSLFNRSGNNSNSNMNNPNNSNNMFNRSNNMNNSNNGLFNKSGNNSNSNMNNRYNNNNGFNNNPNYNNNMNNRYGIPNNNNGFNNQNYNNNMNNRYNNPNNNNGFNNQNNNNMNSRYNNPNNNNNYNQNYSNNNYDPNGNQYYNNNYNPNYNDNGEFGNGSEMADGMFDQMYPTNQNASALFDQDNMYDDIIQQLGNNINPDSTNKRSVKFTKGSNSTSNQTIGSPSKTEGDPLPFELVDLKPKNWEFRKNYLENVHKVLSSTDQRYNYRHDYLMDCVMDAARPTNKKVAIILSKVITDIILEEPGVIDPFLDEITNFMILSITHFYGLSQIANPTTSPKSVKSESPSVTSKSTTSPKVQKSGAASGTSPRTPKSGNASVTSKSGNSTKSPKSASKASNASAADEEGQNTESEVQNTDGASVSSKTSKVYQIQTSPSKTSKIVLVSKTPTKKTSTTSKSPDLTKSLYVPDTPYTLSDLHDLSAFDDLIDAIILEVNPAKLINSVLDYPNRTSSHVELLIQKVYKRRPNLTLCRNDLEKLLTFLAYDAYPLALKLGTMRNSKSQPAYLEAVVYLLHKTSKNQPKIYASITSLQNHEGMVEILSKFLPEEESINNDHTRSISNNTNNSLFNNSSNNNDKYRTSYSNYNRNQSGMQDNYDNNNLNLPPMFILLRELKKSDDCSIDLLADCFDRVSFNSPKHLLKVFLRFLSLLSRLSEDKIKENEENLKRICSNHFSSADLLSILSLKKAEPEIIIGLSKYIWFAPQQILNGADTYYENMYKLFTKSAGQERNALIIIASSIEHVTHKSILDLSIIAEPHQKVIEKMLSQFENQNRE</sequence>
<comment type="caution">
    <text evidence="2">The sequence shown here is derived from an EMBL/GenBank/DDBJ whole genome shotgun (WGS) entry which is preliminary data.</text>
</comment>
<dbReference type="InterPro" id="IPR011989">
    <property type="entry name" value="ARM-like"/>
</dbReference>
<feature type="compositionally biased region" description="Low complexity" evidence="1">
    <location>
        <begin position="359"/>
        <end position="413"/>
    </location>
</feature>
<evidence type="ECO:0000313" key="2">
    <source>
        <dbReference type="EMBL" id="KAK8892019.1"/>
    </source>
</evidence>
<dbReference type="Proteomes" id="UP001470230">
    <property type="component" value="Unassembled WGS sequence"/>
</dbReference>
<evidence type="ECO:0000256" key="1">
    <source>
        <dbReference type="SAM" id="MobiDB-lite"/>
    </source>
</evidence>
<accession>A0ABR2KLK9</accession>
<gene>
    <name evidence="2" type="ORF">M9Y10_029241</name>
</gene>
<evidence type="ECO:0000313" key="3">
    <source>
        <dbReference type="Proteomes" id="UP001470230"/>
    </source>
</evidence>
<feature type="compositionally biased region" description="Polar residues" evidence="1">
    <location>
        <begin position="1023"/>
        <end position="1046"/>
    </location>
</feature>
<feature type="compositionally biased region" description="Polar residues" evidence="1">
    <location>
        <begin position="977"/>
        <end position="1002"/>
    </location>
</feature>